<evidence type="ECO:0000256" key="1">
    <source>
        <dbReference type="ARBA" id="ARBA00007447"/>
    </source>
</evidence>
<dbReference type="Gene3D" id="2.60.40.1960">
    <property type="match status" value="1"/>
</dbReference>
<dbReference type="SUPFAM" id="SSF50630">
    <property type="entry name" value="Acid proteases"/>
    <property type="match status" value="1"/>
</dbReference>
<reference evidence="6" key="1">
    <citation type="journal article" date="2018" name="PLoS Negl. Trop. Dis.">
        <title>An insight into the salivary gland and fat body transcriptome of Panstrongylus lignarius (Hemiptera: Heteroptera), the main vector of Chagas disease in Peru.</title>
        <authorList>
            <person name="Nevoa J.C."/>
            <person name="Mendes M.T."/>
            <person name="da Silva M.V."/>
            <person name="Soares S.C."/>
            <person name="Oliveira C.J.F."/>
            <person name="Ribeiro J.M.C."/>
        </authorList>
    </citation>
    <scope>NUCLEOTIDE SEQUENCE</scope>
</reference>
<dbReference type="FunFam" id="2.40.70.10:FF:000044">
    <property type="entry name" value="Lysosomal aspartic protease"/>
    <property type="match status" value="1"/>
</dbReference>
<dbReference type="FunFam" id="2.40.70.10:FF:000149">
    <property type="entry name" value="Uncharacterized protein"/>
    <property type="match status" value="1"/>
</dbReference>
<protein>
    <submittedName>
        <fullName evidence="6">Putative cathepsin d</fullName>
    </submittedName>
</protein>
<feature type="disulfide bond" evidence="3">
    <location>
        <begin position="314"/>
        <end position="351"/>
    </location>
</feature>
<keyword evidence="4" id="KW-0378">Hydrolase</keyword>
<sequence>MNHFTPLIFLVGIFCLTNGLTRITLHKRDEGKHLSGDHFTGYYTFRSDYEKFLILKRITGVGVKMSNYLNSQYYGVIGLGTPPQEFEVVFDTGSSNLWVPSNKCSPENRACMRHDRYVSELSLTYIPDGEIINIEYGRGSMSGHLSIDTLTIGNITVENQTFAEAINEPGSSFINAKFDGVFGLAFPTISVDNVIPPFYNMIKQNLIPQPVFSFYFKRNSKQKDGGEVIFGGWDEDKFDVNDMHPIPLSDKSYWQFKLDSISVDLDGVNDLLNGSIDAIADTGTSNIVGPADIITAINLQVGAKMYEGVGIVNCDEIEDLLPITFSINGRAYTLEGRDYVNKFKGRYTTVCITGFTGVIDFEPPWILGDSFLGKFYTIFNVTQPSVTFAKLKS</sequence>
<dbReference type="PROSITE" id="PS00141">
    <property type="entry name" value="ASP_PROTEASE"/>
    <property type="match status" value="2"/>
</dbReference>
<dbReference type="Pfam" id="PF00026">
    <property type="entry name" value="Asp"/>
    <property type="match status" value="1"/>
</dbReference>
<keyword evidence="4" id="KW-0645">Protease</keyword>
<dbReference type="EMBL" id="GFTR01005792">
    <property type="protein sequence ID" value="JAW10634.1"/>
    <property type="molecule type" value="Transcribed_RNA"/>
</dbReference>
<evidence type="ECO:0000256" key="4">
    <source>
        <dbReference type="RuleBase" id="RU000454"/>
    </source>
</evidence>
<dbReference type="InterPro" id="IPR021109">
    <property type="entry name" value="Peptidase_aspartic_dom_sf"/>
</dbReference>
<feature type="active site" evidence="2">
    <location>
        <position position="281"/>
    </location>
</feature>
<dbReference type="GO" id="GO:0004190">
    <property type="term" value="F:aspartic-type endopeptidase activity"/>
    <property type="evidence" value="ECO:0007669"/>
    <property type="project" value="UniProtKB-KW"/>
</dbReference>
<feature type="active site" evidence="2">
    <location>
        <position position="91"/>
    </location>
</feature>
<dbReference type="GO" id="GO:0006508">
    <property type="term" value="P:proteolysis"/>
    <property type="evidence" value="ECO:0007669"/>
    <property type="project" value="UniProtKB-KW"/>
</dbReference>
<feature type="disulfide bond" evidence="3">
    <location>
        <begin position="104"/>
        <end position="111"/>
    </location>
</feature>
<comment type="similarity">
    <text evidence="1 4">Belongs to the peptidase A1 family.</text>
</comment>
<dbReference type="AlphaFoldDB" id="A0A224XHW1"/>
<organism evidence="6">
    <name type="scientific">Panstrongylus lignarius</name>
    <dbReference type="NCBI Taxonomy" id="156445"/>
    <lineage>
        <taxon>Eukaryota</taxon>
        <taxon>Metazoa</taxon>
        <taxon>Ecdysozoa</taxon>
        <taxon>Arthropoda</taxon>
        <taxon>Hexapoda</taxon>
        <taxon>Insecta</taxon>
        <taxon>Pterygota</taxon>
        <taxon>Neoptera</taxon>
        <taxon>Paraneoptera</taxon>
        <taxon>Hemiptera</taxon>
        <taxon>Heteroptera</taxon>
        <taxon>Panheteroptera</taxon>
        <taxon>Cimicomorpha</taxon>
        <taxon>Reduviidae</taxon>
        <taxon>Triatominae</taxon>
        <taxon>Panstrongylus</taxon>
    </lineage>
</organism>
<evidence type="ECO:0000256" key="3">
    <source>
        <dbReference type="PIRSR" id="PIRSR601461-2"/>
    </source>
</evidence>
<dbReference type="InterPro" id="IPR001461">
    <property type="entry name" value="Aspartic_peptidase_A1"/>
</dbReference>
<proteinExistence type="inferred from homology"/>
<dbReference type="PANTHER" id="PTHR47966:SF51">
    <property type="entry name" value="BETA-SITE APP-CLEAVING ENZYME, ISOFORM A-RELATED"/>
    <property type="match status" value="1"/>
</dbReference>
<name>A0A224XHW1_9HEMI</name>
<dbReference type="InterPro" id="IPR001969">
    <property type="entry name" value="Aspartic_peptidase_AS"/>
</dbReference>
<accession>A0A224XHW1</accession>
<dbReference type="Gene3D" id="2.40.70.10">
    <property type="entry name" value="Acid Proteases"/>
    <property type="match status" value="2"/>
</dbReference>
<keyword evidence="3" id="KW-1015">Disulfide bond</keyword>
<keyword evidence="4" id="KW-0064">Aspartyl protease</keyword>
<evidence type="ECO:0000259" key="5">
    <source>
        <dbReference type="PROSITE" id="PS51767"/>
    </source>
</evidence>
<dbReference type="PROSITE" id="PS51767">
    <property type="entry name" value="PEPTIDASE_A1"/>
    <property type="match status" value="1"/>
</dbReference>
<dbReference type="PRINTS" id="PR00792">
    <property type="entry name" value="PEPSIN"/>
</dbReference>
<evidence type="ECO:0000313" key="6">
    <source>
        <dbReference type="EMBL" id="JAW10634.1"/>
    </source>
</evidence>
<dbReference type="PANTHER" id="PTHR47966">
    <property type="entry name" value="BETA-SITE APP-CLEAVING ENZYME, ISOFORM A-RELATED"/>
    <property type="match status" value="1"/>
</dbReference>
<dbReference type="InterPro" id="IPR033121">
    <property type="entry name" value="PEPTIDASE_A1"/>
</dbReference>
<evidence type="ECO:0000256" key="2">
    <source>
        <dbReference type="PIRSR" id="PIRSR601461-1"/>
    </source>
</evidence>
<feature type="domain" description="Peptidase A1" evidence="5">
    <location>
        <begin position="73"/>
        <end position="389"/>
    </location>
</feature>